<feature type="chain" id="PRO_5031503011" description="YD repeat-containing protein" evidence="2">
    <location>
        <begin position="20"/>
        <end position="248"/>
    </location>
</feature>
<sequence length="248" mass="26725">MRKVLLFFVASAFVLQSCASDDSGNQPTEGGVLLQSTVQTTGSDSYTTNYTYNGNKIASSVIENGDTTLYSYTGNQITSIEVQNANGVTSYEFEFTYSGGHMVEAKRTQTGLGIVMLQTFAYPNATTITGQTFIGDENSQDQLLYDQVYTIGSNGEISTLANTASGSTTTYSYTYDDKNNPFKNVVGWSDLLLLQGVDHNILTTSSSTNGNVTGSESATYTYNTDDYPATSIRTSSGSDPISTTYSYQ</sequence>
<dbReference type="RefSeq" id="WP_176006654.1">
    <property type="nucleotide sequence ID" value="NZ_JABWMI010000014.1"/>
</dbReference>
<name>A0A7Y8Y3V6_9FLAO</name>
<evidence type="ECO:0008006" key="5">
    <source>
        <dbReference type="Google" id="ProtNLM"/>
    </source>
</evidence>
<dbReference type="Proteomes" id="UP000535020">
    <property type="component" value="Unassembled WGS sequence"/>
</dbReference>
<feature type="region of interest" description="Disordered" evidence="1">
    <location>
        <begin position="223"/>
        <end position="248"/>
    </location>
</feature>
<evidence type="ECO:0000256" key="1">
    <source>
        <dbReference type="SAM" id="MobiDB-lite"/>
    </source>
</evidence>
<dbReference type="AlphaFoldDB" id="A0A7Y8Y3V6"/>
<accession>A0A7Y8Y3V6</accession>
<comment type="caution">
    <text evidence="3">The sequence shown here is derived from an EMBL/GenBank/DDBJ whole genome shotgun (WGS) entry which is preliminary data.</text>
</comment>
<dbReference type="PROSITE" id="PS51257">
    <property type="entry name" value="PROKAR_LIPOPROTEIN"/>
    <property type="match status" value="1"/>
</dbReference>
<reference evidence="3 4" key="1">
    <citation type="submission" date="2020-07" db="EMBL/GenBank/DDBJ databases">
        <authorList>
            <person name="Sun Q."/>
        </authorList>
    </citation>
    <scope>NUCLEOTIDE SEQUENCE [LARGE SCALE GENOMIC DNA]</scope>
    <source>
        <strain evidence="3 4">MAH-1</strain>
    </source>
</reference>
<gene>
    <name evidence="3" type="ORF">HZF10_13010</name>
</gene>
<proteinExistence type="predicted"/>
<feature type="compositionally biased region" description="Polar residues" evidence="1">
    <location>
        <begin position="231"/>
        <end position="248"/>
    </location>
</feature>
<evidence type="ECO:0000256" key="2">
    <source>
        <dbReference type="SAM" id="SignalP"/>
    </source>
</evidence>
<keyword evidence="2" id="KW-0732">Signal</keyword>
<feature type="signal peptide" evidence="2">
    <location>
        <begin position="1"/>
        <end position="19"/>
    </location>
</feature>
<organism evidence="3 4">
    <name type="scientific">Flavobacterium agri</name>
    <dbReference type="NCBI Taxonomy" id="2743471"/>
    <lineage>
        <taxon>Bacteria</taxon>
        <taxon>Pseudomonadati</taxon>
        <taxon>Bacteroidota</taxon>
        <taxon>Flavobacteriia</taxon>
        <taxon>Flavobacteriales</taxon>
        <taxon>Flavobacteriaceae</taxon>
        <taxon>Flavobacterium</taxon>
    </lineage>
</organism>
<dbReference type="EMBL" id="JACBJI010000005">
    <property type="protein sequence ID" value="NYA71845.1"/>
    <property type="molecule type" value="Genomic_DNA"/>
</dbReference>
<evidence type="ECO:0000313" key="3">
    <source>
        <dbReference type="EMBL" id="NYA71845.1"/>
    </source>
</evidence>
<dbReference type="Gene3D" id="2.180.10.10">
    <property type="entry name" value="RHS repeat-associated core"/>
    <property type="match status" value="1"/>
</dbReference>
<protein>
    <recommendedName>
        <fullName evidence="5">YD repeat-containing protein</fullName>
    </recommendedName>
</protein>
<evidence type="ECO:0000313" key="4">
    <source>
        <dbReference type="Proteomes" id="UP000535020"/>
    </source>
</evidence>
<keyword evidence="4" id="KW-1185">Reference proteome</keyword>